<dbReference type="SMART" id="SM00244">
    <property type="entry name" value="PHB"/>
    <property type="match status" value="1"/>
</dbReference>
<reference evidence="8 9" key="1">
    <citation type="journal article" date="2018" name="Microbiome">
        <title>Fine metagenomic profile of the Mediterranean stratified and mixed water columns revealed by assembly and recruitment.</title>
        <authorList>
            <person name="Haro-Moreno J.M."/>
            <person name="Lopez-Perez M."/>
            <person name="De La Torre J.R."/>
            <person name="Picazo A."/>
            <person name="Camacho A."/>
            <person name="Rodriguez-Valera F."/>
        </authorList>
    </citation>
    <scope>NUCLEOTIDE SEQUENCE [LARGE SCALE GENOMIC DNA]</scope>
    <source>
        <strain evidence="8">MED-G50</strain>
    </source>
</reference>
<dbReference type="Proteomes" id="UP000252289">
    <property type="component" value="Unassembled WGS sequence"/>
</dbReference>
<dbReference type="SUPFAM" id="SSF117892">
    <property type="entry name" value="Band 7/SPFH domain"/>
    <property type="match status" value="1"/>
</dbReference>
<evidence type="ECO:0000256" key="1">
    <source>
        <dbReference type="ARBA" id="ARBA00004167"/>
    </source>
</evidence>
<dbReference type="PIRSF" id="PIRSF005651">
    <property type="entry name" value="HflC"/>
    <property type="match status" value="1"/>
</dbReference>
<evidence type="ECO:0000256" key="4">
    <source>
        <dbReference type="ARBA" id="ARBA00022989"/>
    </source>
</evidence>
<comment type="similarity">
    <text evidence="2 6">Belongs to the band 7/mec-2 family. HflC subfamily.</text>
</comment>
<dbReference type="PANTHER" id="PTHR42911">
    <property type="entry name" value="MODULATOR OF FTSH PROTEASE HFLC"/>
    <property type="match status" value="1"/>
</dbReference>
<accession>A0A368EKS3</accession>
<name>A0A368EKS3_9PROT</name>
<protein>
    <recommendedName>
        <fullName evidence="6">Protein HflC</fullName>
    </recommendedName>
</protein>
<evidence type="ECO:0000256" key="2">
    <source>
        <dbReference type="ARBA" id="ARBA00007862"/>
    </source>
</evidence>
<dbReference type="CDD" id="cd03405">
    <property type="entry name" value="SPFH_HflC"/>
    <property type="match status" value="1"/>
</dbReference>
<dbReference type="InterPro" id="IPR036013">
    <property type="entry name" value="Band_7/SPFH_dom_sf"/>
</dbReference>
<evidence type="ECO:0000313" key="8">
    <source>
        <dbReference type="EMBL" id="RCL85302.1"/>
    </source>
</evidence>
<dbReference type="GO" id="GO:0016020">
    <property type="term" value="C:membrane"/>
    <property type="evidence" value="ECO:0007669"/>
    <property type="project" value="UniProtKB-SubCell"/>
</dbReference>
<keyword evidence="8" id="KW-0378">Hydrolase</keyword>
<comment type="caution">
    <text evidence="8">The sequence shown here is derived from an EMBL/GenBank/DDBJ whole genome shotgun (WGS) entry which is preliminary data.</text>
</comment>
<keyword evidence="8" id="KW-0645">Protease</keyword>
<evidence type="ECO:0000313" key="9">
    <source>
        <dbReference type="Proteomes" id="UP000252289"/>
    </source>
</evidence>
<dbReference type="InterPro" id="IPR001107">
    <property type="entry name" value="Band_7"/>
</dbReference>
<evidence type="ECO:0000256" key="3">
    <source>
        <dbReference type="ARBA" id="ARBA00022692"/>
    </source>
</evidence>
<dbReference type="GO" id="GO:0006508">
    <property type="term" value="P:proteolysis"/>
    <property type="evidence" value="ECO:0007669"/>
    <property type="project" value="UniProtKB-KW"/>
</dbReference>
<feature type="domain" description="Band 7" evidence="7">
    <location>
        <begin position="22"/>
        <end position="184"/>
    </location>
</feature>
<dbReference type="GO" id="GO:0008233">
    <property type="term" value="F:peptidase activity"/>
    <property type="evidence" value="ECO:0007669"/>
    <property type="project" value="UniProtKB-KW"/>
</dbReference>
<proteinExistence type="inferred from homology"/>
<dbReference type="Gene3D" id="3.30.479.30">
    <property type="entry name" value="Band 7 domain"/>
    <property type="match status" value="1"/>
</dbReference>
<evidence type="ECO:0000256" key="6">
    <source>
        <dbReference type="PIRNR" id="PIRNR005651"/>
    </source>
</evidence>
<dbReference type="NCBIfam" id="TIGR01932">
    <property type="entry name" value="hflC"/>
    <property type="match status" value="1"/>
</dbReference>
<sequence length="342" mass="38557">MSNPKLVISLILIAVLGFLTSATLFTVHQTQQALVLQFGDPRRVIDEPGLHFKLPFVQNIIYIDKRILDLDSPTEELIAADQKRLVVDAYTRYRIKDPLQFFTSLRDSRRANSRLAAIVSSSMRSVVGEAPFEDIVRTRRDELMTKIRELVNEQTYDFGIEIVDVRIRRADLPEANSQAIYRRMQTEREQEASEFRAKGQEVSRGIRAQADKDVTVLTAKAQRDSEIIRGQGDSCRNRIFAAAYGQDPDFFAFYRSMQSYETALGDEGTTLVLSPDSAFFKYLNAPETVFNKRVAASNVKKSRVDVAAIVRSNESLQKALCFDLVTNIGLDDAEGEAAKDAK</sequence>
<organism evidence="8 9">
    <name type="scientific">PS1 clade bacterium</name>
    <dbReference type="NCBI Taxonomy" id="2175152"/>
    <lineage>
        <taxon>Bacteria</taxon>
        <taxon>Pseudomonadati</taxon>
        <taxon>Pseudomonadota</taxon>
        <taxon>Alphaproteobacteria</taxon>
        <taxon>PS1 clade</taxon>
    </lineage>
</organism>
<evidence type="ECO:0000259" key="7">
    <source>
        <dbReference type="SMART" id="SM00244"/>
    </source>
</evidence>
<dbReference type="Pfam" id="PF01145">
    <property type="entry name" value="Band_7"/>
    <property type="match status" value="1"/>
</dbReference>
<evidence type="ECO:0000256" key="5">
    <source>
        <dbReference type="ARBA" id="ARBA00023136"/>
    </source>
</evidence>
<dbReference type="AlphaFoldDB" id="A0A368EKS3"/>
<keyword evidence="5" id="KW-0472">Membrane</keyword>
<keyword evidence="4" id="KW-1133">Transmembrane helix</keyword>
<keyword evidence="3" id="KW-0812">Transmembrane</keyword>
<comment type="function">
    <text evidence="6">HflC and HflK could regulate a protease.</text>
</comment>
<comment type="subcellular location">
    <subcellularLocation>
        <location evidence="1">Membrane</location>
        <topology evidence="1">Single-pass membrane protein</topology>
    </subcellularLocation>
</comment>
<dbReference type="EMBL" id="QOQK01000003">
    <property type="protein sequence ID" value="RCL85302.1"/>
    <property type="molecule type" value="Genomic_DNA"/>
</dbReference>
<gene>
    <name evidence="8" type="primary">hflC</name>
    <name evidence="8" type="ORF">DBW64_01385</name>
</gene>
<dbReference type="InterPro" id="IPR010200">
    <property type="entry name" value="HflC"/>
</dbReference>
<dbReference type="PANTHER" id="PTHR42911:SF1">
    <property type="entry name" value="MODULATOR OF FTSH PROTEASE HFLC"/>
    <property type="match status" value="1"/>
</dbReference>